<evidence type="ECO:0000256" key="1">
    <source>
        <dbReference type="SAM" id="MobiDB-lite"/>
    </source>
</evidence>
<organism evidence="4 5">
    <name type="scientific">Stutzerimonas azotifigens</name>
    <dbReference type="NCBI Taxonomy" id="291995"/>
    <lineage>
        <taxon>Bacteria</taxon>
        <taxon>Pseudomonadati</taxon>
        <taxon>Pseudomonadota</taxon>
        <taxon>Gammaproteobacteria</taxon>
        <taxon>Pseudomonadales</taxon>
        <taxon>Pseudomonadaceae</taxon>
        <taxon>Stutzerimonas</taxon>
    </lineage>
</organism>
<dbReference type="PANTHER" id="PTHR23308">
    <property type="entry name" value="NUCLEAR INHIBITOR OF PROTEIN PHOSPHATASE-1"/>
    <property type="match status" value="1"/>
</dbReference>
<comment type="caution">
    <text evidence="4">The sequence shown here is derived from an EMBL/GenBank/DDBJ whole genome shotgun (WGS) entry which is preliminary data.</text>
</comment>
<feature type="transmembrane region" description="Helical" evidence="2">
    <location>
        <begin position="268"/>
        <end position="286"/>
    </location>
</feature>
<keyword evidence="5" id="KW-1185">Reference proteome</keyword>
<dbReference type="Pfam" id="PF00498">
    <property type="entry name" value="FHA"/>
    <property type="match status" value="2"/>
</dbReference>
<dbReference type="SMART" id="SM00240">
    <property type="entry name" value="FHA"/>
    <property type="match status" value="2"/>
</dbReference>
<dbReference type="PROSITE" id="PS50006">
    <property type="entry name" value="FHA_DOMAIN"/>
    <property type="match status" value="2"/>
</dbReference>
<dbReference type="RefSeq" id="WP_181073141.1">
    <property type="nucleotide sequence ID" value="NZ_JAAMRF010000014.1"/>
</dbReference>
<dbReference type="Proteomes" id="UP000786387">
    <property type="component" value="Unassembled WGS sequence"/>
</dbReference>
<keyword evidence="2" id="KW-0472">Membrane</keyword>
<dbReference type="InterPro" id="IPR000253">
    <property type="entry name" value="FHA_dom"/>
</dbReference>
<feature type="domain" description="FHA" evidence="3">
    <location>
        <begin position="21"/>
        <end position="70"/>
    </location>
</feature>
<evidence type="ECO:0000256" key="2">
    <source>
        <dbReference type="SAM" id="Phobius"/>
    </source>
</evidence>
<dbReference type="InterPro" id="IPR050923">
    <property type="entry name" value="Cell_Proc_Reg/RNA_Proc"/>
</dbReference>
<dbReference type="EMBL" id="JAAMRF010000014">
    <property type="protein sequence ID" value="MBA1275979.1"/>
    <property type="molecule type" value="Genomic_DNA"/>
</dbReference>
<sequence length="287" mass="31522">MLKIHFVDNRQGPVWLADERFTIGQDSRNDLVIDAPEVSPFHAEIRQDHGFYYLTDVGSQSGTYVNDEKIGARFQIRSGDRVRLGGVALDFIDPAKAASKTGPTPRWLLQVIQGENQGHKYHVIGSMTFGRSVKCELCFTDPELSRRHAEFYLKGDVLEVKDLASANGVLVNQQKVTTTVLQPGDQIQLGSVILLVIGPKVQLPQAIDEDATVFMQAVDLPKLEKPEKPKAPPRAHTPNPLRAAAQGTTQRDVEPTVAARAVSRRWPMVLAGAVVLVAVALVLPQLL</sequence>
<feature type="domain" description="FHA" evidence="3">
    <location>
        <begin position="127"/>
        <end position="176"/>
    </location>
</feature>
<feature type="region of interest" description="Disordered" evidence="1">
    <location>
        <begin position="223"/>
        <end position="256"/>
    </location>
</feature>
<dbReference type="InterPro" id="IPR008984">
    <property type="entry name" value="SMAD_FHA_dom_sf"/>
</dbReference>
<evidence type="ECO:0000313" key="4">
    <source>
        <dbReference type="EMBL" id="MBA1275979.1"/>
    </source>
</evidence>
<gene>
    <name evidence="4" type="ORF">G7026_21775</name>
</gene>
<dbReference type="Gene3D" id="2.60.200.20">
    <property type="match status" value="2"/>
</dbReference>
<proteinExistence type="predicted"/>
<keyword evidence="2" id="KW-0812">Transmembrane</keyword>
<name>A0ABR5Z760_9GAMM</name>
<reference evidence="4 5" key="1">
    <citation type="submission" date="2020-02" db="EMBL/GenBank/DDBJ databases">
        <title>Synteny-based analysis reveals conserved mechanism for high triclosan tolerance in Pseudomonas, as well as instances of horizontal transfer.</title>
        <authorList>
            <person name="Mcfarland A.G."/>
            <person name="Bertucci H.K."/>
            <person name="Litmann E."/>
            <person name="Shen J."/>
            <person name="Huttenhower C."/>
            <person name="Hartmann E.M."/>
        </authorList>
    </citation>
    <scope>NUCLEOTIDE SEQUENCE [LARGE SCALE GENOMIC DNA]</scope>
    <source>
        <strain evidence="4 5">115A1</strain>
    </source>
</reference>
<dbReference type="SUPFAM" id="SSF49879">
    <property type="entry name" value="SMAD/FHA domain"/>
    <property type="match status" value="2"/>
</dbReference>
<evidence type="ECO:0000259" key="3">
    <source>
        <dbReference type="PROSITE" id="PS50006"/>
    </source>
</evidence>
<keyword evidence="2" id="KW-1133">Transmembrane helix</keyword>
<evidence type="ECO:0000313" key="5">
    <source>
        <dbReference type="Proteomes" id="UP000786387"/>
    </source>
</evidence>
<dbReference type="CDD" id="cd00060">
    <property type="entry name" value="FHA"/>
    <property type="match status" value="2"/>
</dbReference>
<protein>
    <submittedName>
        <fullName evidence="4">FHA domain-containing protein</fullName>
    </submittedName>
</protein>
<accession>A0ABR5Z760</accession>